<dbReference type="RefSeq" id="XP_003569204.1">
    <property type="nucleotide sequence ID" value="XM_003569156.4"/>
</dbReference>
<dbReference type="GeneID" id="100831345"/>
<dbReference type="KEGG" id="bdi:100831345"/>
<dbReference type="EnsemblPlants" id="KQK08298">
    <property type="protein sequence ID" value="KQK08298"/>
    <property type="gene ID" value="BRADI_2g41010v3"/>
</dbReference>
<dbReference type="Gramene" id="KQK08298">
    <property type="protein sequence ID" value="KQK08298"/>
    <property type="gene ID" value="BRADI_2g41010v3"/>
</dbReference>
<keyword evidence="4" id="KW-1185">Reference proteome</keyword>
<dbReference type="eggNOG" id="ENOG502R3MY">
    <property type="taxonomic scope" value="Eukaryota"/>
</dbReference>
<reference evidence="2" key="2">
    <citation type="submission" date="2017-06" db="EMBL/GenBank/DDBJ databases">
        <title>WGS assembly of Brachypodium distachyon.</title>
        <authorList>
            <consortium name="The International Brachypodium Initiative"/>
            <person name="Lucas S."/>
            <person name="Harmon-Smith M."/>
            <person name="Lail K."/>
            <person name="Tice H."/>
            <person name="Grimwood J."/>
            <person name="Bruce D."/>
            <person name="Barry K."/>
            <person name="Shu S."/>
            <person name="Lindquist E."/>
            <person name="Wang M."/>
            <person name="Pitluck S."/>
            <person name="Vogel J.P."/>
            <person name="Garvin D.F."/>
            <person name="Mockler T.C."/>
            <person name="Schmutz J."/>
            <person name="Rokhsar D."/>
            <person name="Bevan M.W."/>
        </authorList>
    </citation>
    <scope>NUCLEOTIDE SEQUENCE</scope>
    <source>
        <strain evidence="2">Bd21</strain>
    </source>
</reference>
<proteinExistence type="predicted"/>
<reference evidence="2 3" key="1">
    <citation type="journal article" date="2010" name="Nature">
        <title>Genome sequencing and analysis of the model grass Brachypodium distachyon.</title>
        <authorList>
            <consortium name="International Brachypodium Initiative"/>
        </authorList>
    </citation>
    <scope>NUCLEOTIDE SEQUENCE [LARGE SCALE GENOMIC DNA]</scope>
    <source>
        <strain evidence="2">Bd21</strain>
        <strain evidence="3">cv. Bd21</strain>
    </source>
</reference>
<evidence type="ECO:0000313" key="4">
    <source>
        <dbReference type="Proteomes" id="UP000008810"/>
    </source>
</evidence>
<dbReference type="AlphaFoldDB" id="I1HNK1"/>
<protein>
    <submittedName>
        <fullName evidence="2 3">Uncharacterized protein</fullName>
    </submittedName>
</protein>
<accession>I1HNK1</accession>
<dbReference type="EMBL" id="CM000881">
    <property type="protein sequence ID" value="KQK08298.1"/>
    <property type="molecule type" value="Genomic_DNA"/>
</dbReference>
<dbReference type="PANTHER" id="PTHR34278">
    <property type="entry name" value="PROTEIN THI031, PUTATIVE-RELATED"/>
    <property type="match status" value="1"/>
</dbReference>
<organism evidence="2">
    <name type="scientific">Brachypodium distachyon</name>
    <name type="common">Purple false brome</name>
    <name type="synonym">Trachynia distachya</name>
    <dbReference type="NCBI Taxonomy" id="15368"/>
    <lineage>
        <taxon>Eukaryota</taxon>
        <taxon>Viridiplantae</taxon>
        <taxon>Streptophyta</taxon>
        <taxon>Embryophyta</taxon>
        <taxon>Tracheophyta</taxon>
        <taxon>Spermatophyta</taxon>
        <taxon>Magnoliopsida</taxon>
        <taxon>Liliopsida</taxon>
        <taxon>Poales</taxon>
        <taxon>Poaceae</taxon>
        <taxon>BOP clade</taxon>
        <taxon>Pooideae</taxon>
        <taxon>Stipodae</taxon>
        <taxon>Brachypodieae</taxon>
        <taxon>Brachypodium</taxon>
    </lineage>
</organism>
<evidence type="ECO:0000256" key="1">
    <source>
        <dbReference type="SAM" id="MobiDB-lite"/>
    </source>
</evidence>
<gene>
    <name evidence="3" type="primary">LOC100831345</name>
    <name evidence="2" type="ORF">BRADI_2g41010v3</name>
</gene>
<reference evidence="3" key="3">
    <citation type="submission" date="2018-08" db="UniProtKB">
        <authorList>
            <consortium name="EnsemblPlants"/>
        </authorList>
    </citation>
    <scope>IDENTIFICATION</scope>
    <source>
        <strain evidence="3">cv. Bd21</strain>
    </source>
</reference>
<evidence type="ECO:0000313" key="3">
    <source>
        <dbReference type="EnsemblPlants" id="KQK08298"/>
    </source>
</evidence>
<sequence length="119" mass="13303">MRREGRQRGWVRVYNLDLLIDPEAEGEHKQRRVSAHTAVAGTSTVANGGYVRAPRKPTNHSKPSCGGSICKELSGRGGGSSASGKGRRKFWHDELRTIYLEVQADAVDGRFDHRYYDMD</sequence>
<dbReference type="OMA" id="HDEAKMY"/>
<dbReference type="PANTHER" id="PTHR34278:SF11">
    <property type="entry name" value="OS01G0510200 PROTEIN"/>
    <property type="match status" value="1"/>
</dbReference>
<name>I1HNK1_BRADI</name>
<evidence type="ECO:0000313" key="2">
    <source>
        <dbReference type="EMBL" id="KQK08298.1"/>
    </source>
</evidence>
<dbReference type="OrthoDB" id="663108at2759"/>
<dbReference type="HOGENOM" id="CLU_154173_0_1_1"/>
<feature type="region of interest" description="Disordered" evidence="1">
    <location>
        <begin position="46"/>
        <end position="87"/>
    </location>
</feature>
<dbReference type="Proteomes" id="UP000008810">
    <property type="component" value="Chromosome 2"/>
</dbReference>